<keyword evidence="4" id="KW-0812">Transmembrane</keyword>
<dbReference type="InterPro" id="IPR036412">
    <property type="entry name" value="HAD-like_sf"/>
</dbReference>
<dbReference type="GeneID" id="17318216"/>
<dbReference type="RefSeq" id="XP_005710499.1">
    <property type="nucleotide sequence ID" value="XM_005710442.1"/>
</dbReference>
<dbReference type="KEGG" id="ccp:CHC_T00007060001"/>
<protein>
    <recommendedName>
        <fullName evidence="3">P-type phospholipid transporter</fullName>
        <ecNumber evidence="3">7.6.2.1</ecNumber>
    </recommendedName>
</protein>
<dbReference type="STRING" id="2769.R7QS40"/>
<proteinExistence type="inferred from homology"/>
<keyword evidence="5" id="KW-0479">Metal-binding</keyword>
<organism evidence="13 14">
    <name type="scientific">Chondrus crispus</name>
    <name type="common">Carrageen Irish moss</name>
    <name type="synonym">Polymorpha crispa</name>
    <dbReference type="NCBI Taxonomy" id="2769"/>
    <lineage>
        <taxon>Eukaryota</taxon>
        <taxon>Rhodophyta</taxon>
        <taxon>Florideophyceae</taxon>
        <taxon>Rhodymeniophycidae</taxon>
        <taxon>Gigartinales</taxon>
        <taxon>Gigartinaceae</taxon>
        <taxon>Chondrus</taxon>
    </lineage>
</organism>
<evidence type="ECO:0000256" key="9">
    <source>
        <dbReference type="ARBA" id="ARBA00022967"/>
    </source>
</evidence>
<keyword evidence="9" id="KW-1278">Translocase</keyword>
<evidence type="ECO:0000256" key="12">
    <source>
        <dbReference type="ARBA" id="ARBA00034036"/>
    </source>
</evidence>
<keyword evidence="7" id="KW-0067">ATP-binding</keyword>
<dbReference type="Gramene" id="CDF40205">
    <property type="protein sequence ID" value="CDF40205"/>
    <property type="gene ID" value="CHC_T00007060001"/>
</dbReference>
<evidence type="ECO:0000313" key="14">
    <source>
        <dbReference type="Proteomes" id="UP000012073"/>
    </source>
</evidence>
<keyword evidence="8" id="KW-0460">Magnesium</keyword>
<dbReference type="Proteomes" id="UP000012073">
    <property type="component" value="Unassembled WGS sequence"/>
</dbReference>
<dbReference type="FunFam" id="3.40.50.1000:FF:000014">
    <property type="entry name" value="Phospholipid-transporting ATPase"/>
    <property type="match status" value="1"/>
</dbReference>
<sequence>MLKLLNKDANIELIQNHIDEFAKEGLMYVATTAVEDKLQNKVPETIKFLREAGIKLWVLTGDKRETAENIGYSANLLDRNMEVVHIAGSSSAEVQRQLNDTLDRHVLDAQTPQRRKSFSARAELPRRLSMRQKKKVEEEEVVVIIDGASLHHAIEDHSDVFMALSDHTKVVICCHVTPLQKALVVRLVREKRKAMTLAIGDGGNDVSMIQDALP</sequence>
<reference evidence="14" key="1">
    <citation type="journal article" date="2013" name="Proc. Natl. Acad. Sci. U.S.A.">
        <title>Genome structure and metabolic features in the red seaweed Chondrus crispus shed light on evolution of the Archaeplastida.</title>
        <authorList>
            <person name="Collen J."/>
            <person name="Porcel B."/>
            <person name="Carre W."/>
            <person name="Ball S.G."/>
            <person name="Chaparro C."/>
            <person name="Tonon T."/>
            <person name="Barbeyron T."/>
            <person name="Michel G."/>
            <person name="Noel B."/>
            <person name="Valentin K."/>
            <person name="Elias M."/>
            <person name="Artiguenave F."/>
            <person name="Arun A."/>
            <person name="Aury J.M."/>
            <person name="Barbosa-Neto J.F."/>
            <person name="Bothwell J.H."/>
            <person name="Bouget F.Y."/>
            <person name="Brillet L."/>
            <person name="Cabello-Hurtado F."/>
            <person name="Capella-Gutierrez S."/>
            <person name="Charrier B."/>
            <person name="Cladiere L."/>
            <person name="Cock J.M."/>
            <person name="Coelho S.M."/>
            <person name="Colleoni C."/>
            <person name="Czjzek M."/>
            <person name="Da Silva C."/>
            <person name="Delage L."/>
            <person name="Denoeud F."/>
            <person name="Deschamps P."/>
            <person name="Dittami S.M."/>
            <person name="Gabaldon T."/>
            <person name="Gachon C.M."/>
            <person name="Groisillier A."/>
            <person name="Herve C."/>
            <person name="Jabbari K."/>
            <person name="Katinka M."/>
            <person name="Kloareg B."/>
            <person name="Kowalczyk N."/>
            <person name="Labadie K."/>
            <person name="Leblanc C."/>
            <person name="Lopez P.J."/>
            <person name="McLachlan D.H."/>
            <person name="Meslet-Cladiere L."/>
            <person name="Moustafa A."/>
            <person name="Nehr Z."/>
            <person name="Nyvall Collen P."/>
            <person name="Panaud O."/>
            <person name="Partensky F."/>
            <person name="Poulain J."/>
            <person name="Rensing S.A."/>
            <person name="Rousvoal S."/>
            <person name="Samson G."/>
            <person name="Symeonidi A."/>
            <person name="Weissenbach J."/>
            <person name="Zambounis A."/>
            <person name="Wincker P."/>
            <person name="Boyen C."/>
        </authorList>
    </citation>
    <scope>NUCLEOTIDE SEQUENCE [LARGE SCALE GENOMIC DNA]</scope>
    <source>
        <strain evidence="14">cv. Stackhouse</strain>
    </source>
</reference>
<name>R7QS40_CHOCR</name>
<dbReference type="GO" id="GO:0046872">
    <property type="term" value="F:metal ion binding"/>
    <property type="evidence" value="ECO:0007669"/>
    <property type="project" value="UniProtKB-KW"/>
</dbReference>
<dbReference type="InterPro" id="IPR023214">
    <property type="entry name" value="HAD_sf"/>
</dbReference>
<evidence type="ECO:0000256" key="3">
    <source>
        <dbReference type="ARBA" id="ARBA00012189"/>
    </source>
</evidence>
<dbReference type="EMBL" id="HG002141">
    <property type="protein sequence ID" value="CDF40205.1"/>
    <property type="molecule type" value="Genomic_DNA"/>
</dbReference>
<evidence type="ECO:0000256" key="10">
    <source>
        <dbReference type="ARBA" id="ARBA00022989"/>
    </source>
</evidence>
<dbReference type="GO" id="GO:0005524">
    <property type="term" value="F:ATP binding"/>
    <property type="evidence" value="ECO:0007669"/>
    <property type="project" value="UniProtKB-KW"/>
</dbReference>
<evidence type="ECO:0000256" key="5">
    <source>
        <dbReference type="ARBA" id="ARBA00022723"/>
    </source>
</evidence>
<keyword evidence="10" id="KW-1133">Transmembrane helix</keyword>
<dbReference type="GO" id="GO:0045332">
    <property type="term" value="P:phospholipid translocation"/>
    <property type="evidence" value="ECO:0007669"/>
    <property type="project" value="TreeGrafter"/>
</dbReference>
<evidence type="ECO:0000256" key="4">
    <source>
        <dbReference type="ARBA" id="ARBA00022692"/>
    </source>
</evidence>
<evidence type="ECO:0000256" key="6">
    <source>
        <dbReference type="ARBA" id="ARBA00022741"/>
    </source>
</evidence>
<evidence type="ECO:0000256" key="7">
    <source>
        <dbReference type="ARBA" id="ARBA00022840"/>
    </source>
</evidence>
<dbReference type="GO" id="GO:0005886">
    <property type="term" value="C:plasma membrane"/>
    <property type="evidence" value="ECO:0007669"/>
    <property type="project" value="TreeGrafter"/>
</dbReference>
<evidence type="ECO:0000313" key="13">
    <source>
        <dbReference type="EMBL" id="CDF40205.1"/>
    </source>
</evidence>
<keyword evidence="14" id="KW-1185">Reference proteome</keyword>
<comment type="similarity">
    <text evidence="2">Belongs to the cation transport ATPase (P-type) (TC 3.A.3) family. Type IV subfamily.</text>
</comment>
<dbReference type="AlphaFoldDB" id="R7QS40"/>
<keyword evidence="6" id="KW-0547">Nucleotide-binding</keyword>
<gene>
    <name evidence="13" type="ORF">CHC_T00007060001</name>
</gene>
<dbReference type="SUPFAM" id="SSF56784">
    <property type="entry name" value="HAD-like"/>
    <property type="match status" value="1"/>
</dbReference>
<dbReference type="GO" id="GO:0140326">
    <property type="term" value="F:ATPase-coupled intramembrane lipid transporter activity"/>
    <property type="evidence" value="ECO:0007669"/>
    <property type="project" value="UniProtKB-EC"/>
</dbReference>
<dbReference type="EC" id="7.6.2.1" evidence="3"/>
<evidence type="ECO:0000256" key="2">
    <source>
        <dbReference type="ARBA" id="ARBA00008109"/>
    </source>
</evidence>
<dbReference type="OrthoDB" id="377733at2759"/>
<dbReference type="PANTHER" id="PTHR24092">
    <property type="entry name" value="PROBABLE PHOSPHOLIPID-TRANSPORTING ATPASE"/>
    <property type="match status" value="1"/>
</dbReference>
<comment type="catalytic activity">
    <reaction evidence="12">
        <text>ATP + H2O + phospholipidSide 1 = ADP + phosphate + phospholipidSide 2.</text>
        <dbReference type="EC" id="7.6.2.1"/>
    </reaction>
</comment>
<dbReference type="Pfam" id="PF00702">
    <property type="entry name" value="Hydrolase"/>
    <property type="match status" value="1"/>
</dbReference>
<evidence type="ECO:0000256" key="8">
    <source>
        <dbReference type="ARBA" id="ARBA00022842"/>
    </source>
</evidence>
<accession>R7QS40</accession>
<dbReference type="PhylomeDB" id="R7QS40"/>
<dbReference type="Gene3D" id="3.40.50.1000">
    <property type="entry name" value="HAD superfamily/HAD-like"/>
    <property type="match status" value="1"/>
</dbReference>
<keyword evidence="11" id="KW-0472">Membrane</keyword>
<comment type="subcellular location">
    <subcellularLocation>
        <location evidence="1">Membrane</location>
        <topology evidence="1">Multi-pass membrane protein</topology>
    </subcellularLocation>
</comment>
<evidence type="ECO:0000256" key="11">
    <source>
        <dbReference type="ARBA" id="ARBA00023136"/>
    </source>
</evidence>
<evidence type="ECO:0000256" key="1">
    <source>
        <dbReference type="ARBA" id="ARBA00004141"/>
    </source>
</evidence>